<keyword evidence="3" id="KW-0347">Helicase</keyword>
<evidence type="ECO:0000313" key="3">
    <source>
        <dbReference type="EMBL" id="CUA77981.1"/>
    </source>
</evidence>
<name>A0A0K6GHR9_9AGAM</name>
<keyword evidence="3" id="KW-0378">Hydrolase</keyword>
<dbReference type="SUPFAM" id="SSF81383">
    <property type="entry name" value="F-box domain"/>
    <property type="match status" value="1"/>
</dbReference>
<evidence type="ECO:0000256" key="1">
    <source>
        <dbReference type="SAM" id="MobiDB-lite"/>
    </source>
</evidence>
<evidence type="ECO:0000259" key="2">
    <source>
        <dbReference type="PROSITE" id="PS50181"/>
    </source>
</evidence>
<sequence>MNFESESENTAHSSAEDGSVEMGIDMLLEEVLRDTDSAGDESELELQHPRRKRTRDTINATRTPNRKKQARGKQGRLAGLMNMPIDIFTEIMSHLLPVDIISMSRSNKYFRNMLMNRSSLHIWRVSMRNVPGLPDCPPDMSEPSYLALVFLKRCTKCGNIARGKLEGELRVRLCTACRHKHLIPIDEVPAEIRAFPPRSYHIFIPEHKLSINRYMLAEDVSSLEAEFNEVQRLDDLLETWIDEKTEKVLQRQREHKALTEFFDNLDNDREKELTELKDARRSDIQHRLKALGWQNEDIPPNSKSEHYRTWNALVNQPKPLTDRIWINLRPKLITLLKNYREHRLELERRQRKLRRQGLLMELLAEIKGNPSLTFQVRESGLFPNSRQLHSRTFNHNVFPNLAHAFALPLLKDLYDTDTTTEEMEDEFEDLREDIEALIDEWKNEVLAHFTNQAATHGISLCPTLISYDGNPEPFVTIPDNIKSLLRADSLFRITRHSETQNTPRAYTSIIYSESLTWMSQNTHALITPKALNLEHVSWYPEAHEIAKALLASVGKPDVSYMEIKGYPLTRIYMCGRCQDTTPRSWEELIKHYIEQNQKHSAVQNDLESSDGETIVYNDIHDRALDTDLPLIKYYEDRVQTKIMDVRDQGLGRLQVCKVCDRIPGVDETVGSQSFVVRHLLDVHGIAKPKFDEHYAPKL</sequence>
<evidence type="ECO:0000313" key="4">
    <source>
        <dbReference type="Proteomes" id="UP000044841"/>
    </source>
</evidence>
<dbReference type="InterPro" id="IPR001810">
    <property type="entry name" value="F-box_dom"/>
</dbReference>
<proteinExistence type="predicted"/>
<keyword evidence="4" id="KW-1185">Reference proteome</keyword>
<dbReference type="EMBL" id="CYGV01001933">
    <property type="protein sequence ID" value="CUA77981.1"/>
    <property type="molecule type" value="Genomic_DNA"/>
</dbReference>
<accession>A0A0K6GHR9</accession>
<dbReference type="GO" id="GO:0004386">
    <property type="term" value="F:helicase activity"/>
    <property type="evidence" value="ECO:0007669"/>
    <property type="project" value="UniProtKB-KW"/>
</dbReference>
<organism evidence="3 4">
    <name type="scientific">Rhizoctonia solani</name>
    <dbReference type="NCBI Taxonomy" id="456999"/>
    <lineage>
        <taxon>Eukaryota</taxon>
        <taxon>Fungi</taxon>
        <taxon>Dikarya</taxon>
        <taxon>Basidiomycota</taxon>
        <taxon>Agaricomycotina</taxon>
        <taxon>Agaricomycetes</taxon>
        <taxon>Cantharellales</taxon>
        <taxon>Ceratobasidiaceae</taxon>
        <taxon>Rhizoctonia</taxon>
    </lineage>
</organism>
<feature type="region of interest" description="Disordered" evidence="1">
    <location>
        <begin position="31"/>
        <end position="74"/>
    </location>
</feature>
<keyword evidence="3" id="KW-0547">Nucleotide-binding</keyword>
<dbReference type="Proteomes" id="UP000044841">
    <property type="component" value="Unassembled WGS sequence"/>
</dbReference>
<dbReference type="CDD" id="cd09917">
    <property type="entry name" value="F-box_SF"/>
    <property type="match status" value="1"/>
</dbReference>
<feature type="compositionally biased region" description="Basic residues" evidence="1">
    <location>
        <begin position="64"/>
        <end position="74"/>
    </location>
</feature>
<gene>
    <name evidence="3" type="ORF">RSOLAG22IIIB_06902</name>
</gene>
<dbReference type="InterPro" id="IPR036047">
    <property type="entry name" value="F-box-like_dom_sf"/>
</dbReference>
<feature type="region of interest" description="Disordered" evidence="1">
    <location>
        <begin position="1"/>
        <end position="20"/>
    </location>
</feature>
<protein>
    <submittedName>
        <fullName evidence="3">ATP-dependent helicase/deoxyribonuclease subunit B</fullName>
    </submittedName>
</protein>
<dbReference type="AlphaFoldDB" id="A0A0K6GHR9"/>
<reference evidence="3 4" key="1">
    <citation type="submission" date="2015-07" db="EMBL/GenBank/DDBJ databases">
        <authorList>
            <person name="Noorani M."/>
        </authorList>
    </citation>
    <scope>NUCLEOTIDE SEQUENCE [LARGE SCALE GENOMIC DNA]</scope>
    <source>
        <strain evidence="3">BBA 69670</strain>
    </source>
</reference>
<keyword evidence="3" id="KW-0067">ATP-binding</keyword>
<feature type="domain" description="F-box" evidence="2">
    <location>
        <begin position="77"/>
        <end position="126"/>
    </location>
</feature>
<dbReference type="PROSITE" id="PS50181">
    <property type="entry name" value="FBOX"/>
    <property type="match status" value="1"/>
</dbReference>